<feature type="compositionally biased region" description="Low complexity" evidence="1">
    <location>
        <begin position="234"/>
        <end position="250"/>
    </location>
</feature>
<feature type="compositionally biased region" description="Polar residues" evidence="1">
    <location>
        <begin position="251"/>
        <end position="262"/>
    </location>
</feature>
<feature type="region of interest" description="Disordered" evidence="1">
    <location>
        <begin position="103"/>
        <end position="263"/>
    </location>
</feature>
<dbReference type="EMBL" id="AFYH01257148">
    <property type="status" value="NOT_ANNOTATED_CDS"/>
    <property type="molecule type" value="Genomic_DNA"/>
</dbReference>
<dbReference type="OMA" id="REDEADH"/>
<dbReference type="EMBL" id="AFYH01257152">
    <property type="status" value="NOT_ANNOTATED_CDS"/>
    <property type="molecule type" value="Genomic_DNA"/>
</dbReference>
<keyword evidence="4" id="KW-1185">Reference proteome</keyword>
<feature type="region of interest" description="Disordered" evidence="1">
    <location>
        <begin position="651"/>
        <end position="681"/>
    </location>
</feature>
<dbReference type="AlphaFoldDB" id="H2ZW64"/>
<dbReference type="FunCoup" id="H2ZW64">
    <property type="interactions" value="1100"/>
</dbReference>
<gene>
    <name evidence="3" type="primary">TOGARAM1</name>
</gene>
<dbReference type="PANTHER" id="PTHR21567">
    <property type="entry name" value="CLASP"/>
    <property type="match status" value="1"/>
</dbReference>
<protein>
    <submittedName>
        <fullName evidence="3">TOG array regulator of axonemal microtubules 1</fullName>
    </submittedName>
</protein>
<dbReference type="EMBL" id="AFYH01257146">
    <property type="status" value="NOT_ANNOTATED_CDS"/>
    <property type="molecule type" value="Genomic_DNA"/>
</dbReference>
<dbReference type="GO" id="GO:0000226">
    <property type="term" value="P:microtubule cytoskeleton organization"/>
    <property type="evidence" value="ECO:0007669"/>
    <property type="project" value="TreeGrafter"/>
</dbReference>
<proteinExistence type="predicted"/>
<feature type="domain" description="TOG" evidence="2">
    <location>
        <begin position="701"/>
        <end position="941"/>
    </location>
</feature>
<reference evidence="3" key="2">
    <citation type="submission" date="2025-08" db="UniProtKB">
        <authorList>
            <consortium name="Ensembl"/>
        </authorList>
    </citation>
    <scope>IDENTIFICATION</scope>
</reference>
<dbReference type="InterPro" id="IPR016024">
    <property type="entry name" value="ARM-type_fold"/>
</dbReference>
<dbReference type="SMART" id="SM01349">
    <property type="entry name" value="TOG"/>
    <property type="match status" value="1"/>
</dbReference>
<feature type="compositionally biased region" description="Polar residues" evidence="1">
    <location>
        <begin position="40"/>
        <end position="50"/>
    </location>
</feature>
<evidence type="ECO:0000313" key="3">
    <source>
        <dbReference type="Ensembl" id="ENSLACP00000001635.1"/>
    </source>
</evidence>
<dbReference type="EMBL" id="AFYH01257147">
    <property type="status" value="NOT_ANNOTATED_CDS"/>
    <property type="molecule type" value="Genomic_DNA"/>
</dbReference>
<evidence type="ECO:0000259" key="2">
    <source>
        <dbReference type="SMART" id="SM01349"/>
    </source>
</evidence>
<dbReference type="Proteomes" id="UP000008672">
    <property type="component" value="Unassembled WGS sequence"/>
</dbReference>
<dbReference type="InParanoid" id="H2ZW64"/>
<name>H2ZW64_LATCH</name>
<dbReference type="GeneTree" id="ENSGT00940000158712"/>
<evidence type="ECO:0000256" key="1">
    <source>
        <dbReference type="SAM" id="MobiDB-lite"/>
    </source>
</evidence>
<dbReference type="InterPro" id="IPR034085">
    <property type="entry name" value="TOG"/>
</dbReference>
<feature type="compositionally biased region" description="Basic and acidic residues" evidence="1">
    <location>
        <begin position="185"/>
        <end position="195"/>
    </location>
</feature>
<dbReference type="GO" id="GO:0005929">
    <property type="term" value="C:cilium"/>
    <property type="evidence" value="ECO:0007669"/>
    <property type="project" value="TreeGrafter"/>
</dbReference>
<accession>H2ZW64</accession>
<feature type="region of interest" description="Disordered" evidence="1">
    <location>
        <begin position="38"/>
        <end position="90"/>
    </location>
</feature>
<dbReference type="STRING" id="7897.ENSLACP00000001635"/>
<reference evidence="4" key="1">
    <citation type="submission" date="2011-08" db="EMBL/GenBank/DDBJ databases">
        <title>The draft genome of Latimeria chalumnae.</title>
        <authorList>
            <person name="Di Palma F."/>
            <person name="Alfoldi J."/>
            <person name="Johnson J."/>
            <person name="Berlin A."/>
            <person name="Gnerre S."/>
            <person name="Jaffe D."/>
            <person name="MacCallum I."/>
            <person name="Young S."/>
            <person name="Walker B.J."/>
            <person name="Lander E."/>
            <person name="Lindblad-Toh K."/>
        </authorList>
    </citation>
    <scope>NUCLEOTIDE SEQUENCE [LARGE SCALE GENOMIC DNA]</scope>
    <source>
        <strain evidence="4">Wild caught</strain>
    </source>
</reference>
<reference evidence="3" key="3">
    <citation type="submission" date="2025-09" db="UniProtKB">
        <authorList>
            <consortium name="Ensembl"/>
        </authorList>
    </citation>
    <scope>IDENTIFICATION</scope>
</reference>
<dbReference type="SUPFAM" id="SSF48371">
    <property type="entry name" value="ARM repeat"/>
    <property type="match status" value="1"/>
</dbReference>
<sequence>SLNLSYRAGRKFYSAANVERTLSFPSAANSQGTFILPSYPLSSPRTSPKHTSPPGRFPKKVQDQNVTFSNSWPTKHFEGLPAPSPQKKLPSYNSEDVIVLSSQEKQSPIPLKAALVRSPSSRRGLNATKPVPPIPRGKSPSPDKTEMTWDQSNRSRSQKSDEFWETEMGNEKDKTLELDLSGLNIREDEADHEEMMSSLRSLRNSAAKKRAKLSGSASDLESPDSALKLDLTLESPSRTSSPYTSPYSESGVSSQESLTSPLFITPRSRRTVFDNSSPFGSKPRLARVPSGKLKATHTVEYSPNSGSAINMQQINNHDAVSGNGLSEDSVVIVGKGVFGSPPTAALIHNHSIPPCAENGEELSIIKQNMDPPTGIYGRAVQQNSQSTFESVENDKDVKVSMSKSARDKMRQKKKEEKDQNQKEQQETKDYEKKENLRERLKSIEPEKTSTEGELSPGTRSQRKDRTPSVPHSPEIMDSSELRPFSKPELALAEALRLLADEDWEKKIEGLNFVRSLSAYHSDVLTIKLHETVLAVIQEIIYIFCILKELQLLYLVMTIQMWHILRPFLAKALESNYIFWKGYERPNGELIIISTVAKSLISFLLNAEVYYGRKMLCFMMSHPDFDKLLEKYLQPKDLPYIKETVSNLHQKGLGEMPLDTPSAKGRRSHSGSGGSIRLSSSSKEAHNYTGRWDVSRDIGEPTWKPAPKNLFENAEYVKELTGLLSAKDFRERIKGIEQLLSDCQSNQDLLITNIVKIFDAFRPRLHDSNSKVNQMALETMKIMIPLLKDNLGQVINVLVPAIVDNNLNSKNLGIYNAAISVIQALTQHLDNSLLLQPFCTKAQFLNGKAKQEMTEKVADLVMELYPRKPQAVEQKVLPVLWHLLGNMTSSGSLPGSGGNIRTATTKLVKVLFLQMGRNLFDQAASQPPHIRKTLEEFLEMQT</sequence>
<dbReference type="Bgee" id="ENSLACG00000001461">
    <property type="expression patterns" value="Expressed in post-anal tail muscle and 1 other cell type or tissue"/>
</dbReference>
<dbReference type="eggNOG" id="KOG2933">
    <property type="taxonomic scope" value="Eukaryota"/>
</dbReference>
<dbReference type="PANTHER" id="PTHR21567:SF6">
    <property type="entry name" value="TOG ARRAY REGULATOR OF AXONEMAL MICROTUBULES PROTEIN 1"/>
    <property type="match status" value="1"/>
</dbReference>
<feature type="compositionally biased region" description="Basic and acidic residues" evidence="1">
    <location>
        <begin position="392"/>
        <end position="450"/>
    </location>
</feature>
<dbReference type="HOGENOM" id="CLU_002584_0_0_1"/>
<dbReference type="GO" id="GO:0005881">
    <property type="term" value="C:cytoplasmic microtubule"/>
    <property type="evidence" value="ECO:0007669"/>
    <property type="project" value="TreeGrafter"/>
</dbReference>
<dbReference type="Gene3D" id="1.25.10.10">
    <property type="entry name" value="Leucine-rich Repeat Variant"/>
    <property type="match status" value="1"/>
</dbReference>
<organism evidence="3 4">
    <name type="scientific">Latimeria chalumnae</name>
    <name type="common">Coelacanth</name>
    <dbReference type="NCBI Taxonomy" id="7897"/>
    <lineage>
        <taxon>Eukaryota</taxon>
        <taxon>Metazoa</taxon>
        <taxon>Chordata</taxon>
        <taxon>Craniata</taxon>
        <taxon>Vertebrata</taxon>
        <taxon>Euteleostomi</taxon>
        <taxon>Coelacanthiformes</taxon>
        <taxon>Coelacanthidae</taxon>
        <taxon>Latimeria</taxon>
    </lineage>
</organism>
<dbReference type="InterPro" id="IPR011989">
    <property type="entry name" value="ARM-like"/>
</dbReference>
<evidence type="ECO:0000313" key="4">
    <source>
        <dbReference type="Proteomes" id="UP000008672"/>
    </source>
</evidence>
<dbReference type="EMBL" id="AFYH01257150">
    <property type="status" value="NOT_ANNOTATED_CDS"/>
    <property type="molecule type" value="Genomic_DNA"/>
</dbReference>
<feature type="region of interest" description="Disordered" evidence="1">
    <location>
        <begin position="386"/>
        <end position="481"/>
    </location>
</feature>
<dbReference type="Ensembl" id="ENSLACT00000001648.1">
    <property type="protein sequence ID" value="ENSLACP00000001635.1"/>
    <property type="gene ID" value="ENSLACG00000001461.1"/>
</dbReference>
<dbReference type="GO" id="GO:0008017">
    <property type="term" value="F:microtubule binding"/>
    <property type="evidence" value="ECO:0007669"/>
    <property type="project" value="TreeGrafter"/>
</dbReference>
<dbReference type="EMBL" id="AFYH01257149">
    <property type="status" value="NOT_ANNOTATED_CDS"/>
    <property type="molecule type" value="Genomic_DNA"/>
</dbReference>
<feature type="compositionally biased region" description="Polar residues" evidence="1">
    <location>
        <begin position="63"/>
        <end position="73"/>
    </location>
</feature>
<dbReference type="EMBL" id="AFYH01257151">
    <property type="status" value="NOT_ANNOTATED_CDS"/>
    <property type="molecule type" value="Genomic_DNA"/>
</dbReference>